<name>A0A8J7GA54_9BACL</name>
<keyword evidence="3" id="KW-1185">Reference proteome</keyword>
<accession>A0A8J7GA54</accession>
<evidence type="ECO:0000313" key="3">
    <source>
        <dbReference type="Proteomes" id="UP000622653"/>
    </source>
</evidence>
<protein>
    <submittedName>
        <fullName evidence="2">Uncharacterized protein</fullName>
    </submittedName>
</protein>
<keyword evidence="1" id="KW-0175">Coiled coil</keyword>
<dbReference type="RefSeq" id="WP_194562197.1">
    <property type="nucleotide sequence ID" value="NZ_JADKPV010000001.1"/>
</dbReference>
<reference evidence="2" key="1">
    <citation type="submission" date="2020-11" db="EMBL/GenBank/DDBJ databases">
        <title>Multidrug resistant novel bacterium Savagea serpentis sp. nov., isolated from the scats of a vine snake (Ahaetulla nasuta).</title>
        <authorList>
            <person name="Venkata Ramana V."/>
            <person name="Vikas Patil S."/>
            <person name="Yogita Lugani V."/>
        </authorList>
    </citation>
    <scope>NUCLEOTIDE SEQUENCE</scope>
    <source>
        <strain evidence="2">SN6</strain>
    </source>
</reference>
<feature type="coiled-coil region" evidence="1">
    <location>
        <begin position="77"/>
        <end position="111"/>
    </location>
</feature>
<gene>
    <name evidence="2" type="ORF">IRY55_05295</name>
</gene>
<proteinExistence type="predicted"/>
<organism evidence="2 3">
    <name type="scientific">Savagea serpentis</name>
    <dbReference type="NCBI Taxonomy" id="2785297"/>
    <lineage>
        <taxon>Bacteria</taxon>
        <taxon>Bacillati</taxon>
        <taxon>Bacillota</taxon>
        <taxon>Bacilli</taxon>
        <taxon>Bacillales</taxon>
        <taxon>Caryophanaceae</taxon>
        <taxon>Savagea</taxon>
    </lineage>
</organism>
<evidence type="ECO:0000313" key="2">
    <source>
        <dbReference type="EMBL" id="MBF4500775.1"/>
    </source>
</evidence>
<sequence length="315" mass="37340">MRTSLQQQYEHIQTERLYMSQLQREQTALAKRCDHYKKEVQILQREHEKEYRDVEALQRFSLKKFVKQKIGSWDTVIDQELTEAFEAEQRLKEAEHQLKKCEEQYDDVTKRIASIGDMDERYKTWLEAKALSIMTTDQEAYEHAQSIRLQQEELHHLIEQIQEAHAAGVHVLHVFDKMFKSLDNASGYSMLDMFGGGIISTALKHSEMQAAENETLPLRRALRDYEIELQDVQKIIEQEMKIVPSFALSFADFFFDGFIFDFLVHQKIQEHTETLQKPYQQVKKMQAELVKQKRLADERLLQLQEQYETIIIHSN</sequence>
<dbReference type="Proteomes" id="UP000622653">
    <property type="component" value="Unassembled WGS sequence"/>
</dbReference>
<evidence type="ECO:0000256" key="1">
    <source>
        <dbReference type="SAM" id="Coils"/>
    </source>
</evidence>
<feature type="coiled-coil region" evidence="1">
    <location>
        <begin position="19"/>
        <end position="53"/>
    </location>
</feature>
<comment type="caution">
    <text evidence="2">The sequence shown here is derived from an EMBL/GenBank/DDBJ whole genome shotgun (WGS) entry which is preliminary data.</text>
</comment>
<dbReference type="EMBL" id="JADKPV010000001">
    <property type="protein sequence ID" value="MBF4500775.1"/>
    <property type="molecule type" value="Genomic_DNA"/>
</dbReference>
<dbReference type="AlphaFoldDB" id="A0A8J7GA54"/>